<dbReference type="Proteomes" id="UP000190637">
    <property type="component" value="Unassembled WGS sequence"/>
</dbReference>
<protein>
    <submittedName>
        <fullName evidence="1">Uncharacterized protein</fullName>
    </submittedName>
</protein>
<evidence type="ECO:0000313" key="1">
    <source>
        <dbReference type="EMBL" id="SKA02463.1"/>
    </source>
</evidence>
<sequence length="170" mass="19167">MRTTEILRAELLDRARRDRRAREALPAGYTTRDWARLVAPVDEDNHAWLRELVAAHGWPGWSSAGDDGAEAAWLLAQHAPPEDQERFLPLLRRAVENGDAAPVHLAYLEDRVRVWRGLPQRYGTQYRRLPDGGLRLEEVEDPSGLDERRASVGLGPQAEYDARLRASASA</sequence>
<evidence type="ECO:0000313" key="2">
    <source>
        <dbReference type="Proteomes" id="UP000190637"/>
    </source>
</evidence>
<accession>A0A1T4QF87</accession>
<keyword evidence="2" id="KW-1185">Reference proteome</keyword>
<reference evidence="1 2" key="1">
    <citation type="submission" date="2017-02" db="EMBL/GenBank/DDBJ databases">
        <authorList>
            <person name="Peterson S.W."/>
        </authorList>
    </citation>
    <scope>NUCLEOTIDE SEQUENCE [LARGE SCALE GENOMIC DNA]</scope>
    <source>
        <strain evidence="1 2">DSM 45154</strain>
    </source>
</reference>
<organism evidence="1 2">
    <name type="scientific">Marinactinospora thermotolerans DSM 45154</name>
    <dbReference type="NCBI Taxonomy" id="1122192"/>
    <lineage>
        <taxon>Bacteria</taxon>
        <taxon>Bacillati</taxon>
        <taxon>Actinomycetota</taxon>
        <taxon>Actinomycetes</taxon>
        <taxon>Streptosporangiales</taxon>
        <taxon>Nocardiopsidaceae</taxon>
        <taxon>Marinactinospora</taxon>
    </lineage>
</organism>
<dbReference type="InterPro" id="IPR046732">
    <property type="entry name" value="DUF6624"/>
</dbReference>
<dbReference type="EMBL" id="FUWS01000005">
    <property type="protein sequence ID" value="SKA02463.1"/>
    <property type="molecule type" value="Genomic_DNA"/>
</dbReference>
<gene>
    <name evidence="1" type="ORF">SAMN02745673_02206</name>
</gene>
<dbReference type="RefSeq" id="WP_078761545.1">
    <property type="nucleotide sequence ID" value="NZ_FUWS01000005.1"/>
</dbReference>
<dbReference type="STRING" id="1122192.SAMN02745673_02206"/>
<name>A0A1T4QF87_9ACTN</name>
<dbReference type="Pfam" id="PF20329">
    <property type="entry name" value="DUF6624"/>
    <property type="match status" value="1"/>
</dbReference>
<proteinExistence type="predicted"/>
<dbReference type="AlphaFoldDB" id="A0A1T4QF87"/>